<comment type="caution">
    <text evidence="1">The sequence shown here is derived from an EMBL/GenBank/DDBJ whole genome shotgun (WGS) entry which is preliminary data.</text>
</comment>
<gene>
    <name evidence="1" type="ORF">H4N64_22390</name>
</gene>
<protein>
    <submittedName>
        <fullName evidence="1">Uncharacterized protein</fullName>
    </submittedName>
</protein>
<name>A0A7X1MAI2_9ACTN</name>
<dbReference type="EMBL" id="JACMSF010000024">
    <property type="protein sequence ID" value="MBC2904329.1"/>
    <property type="molecule type" value="Genomic_DNA"/>
</dbReference>
<dbReference type="RefSeq" id="WP_186284196.1">
    <property type="nucleotide sequence ID" value="NZ_JACMSF010000024.1"/>
</dbReference>
<reference evidence="1 2" key="1">
    <citation type="submission" date="2020-08" db="EMBL/GenBank/DDBJ databases">
        <title>Streptomyces sp. PSKA01 genome sequencing and assembly.</title>
        <authorList>
            <person name="Mandal S."/>
            <person name="Maiti P.K."/>
            <person name="Das P."/>
        </authorList>
    </citation>
    <scope>NUCLEOTIDE SEQUENCE [LARGE SCALE GENOMIC DNA]</scope>
    <source>
        <strain evidence="1 2">PSKA01</strain>
    </source>
</reference>
<accession>A0A7X1MAI2</accession>
<proteinExistence type="predicted"/>
<sequence>MTSDGERSRITVDGEEFEVVQPYDSPGTYHISWVTGPDPQYGFGFRVHPPVRVGRGELEEAVRDFLTQVDPATGHIE</sequence>
<dbReference type="Proteomes" id="UP000584670">
    <property type="component" value="Unassembled WGS sequence"/>
</dbReference>
<evidence type="ECO:0000313" key="1">
    <source>
        <dbReference type="EMBL" id="MBC2904329.1"/>
    </source>
</evidence>
<organism evidence="1 2">
    <name type="scientific">Streptomyces cupreus</name>
    <dbReference type="NCBI Taxonomy" id="2759956"/>
    <lineage>
        <taxon>Bacteria</taxon>
        <taxon>Bacillati</taxon>
        <taxon>Actinomycetota</taxon>
        <taxon>Actinomycetes</taxon>
        <taxon>Kitasatosporales</taxon>
        <taxon>Streptomycetaceae</taxon>
        <taxon>Streptomyces</taxon>
    </lineage>
</organism>
<keyword evidence="2" id="KW-1185">Reference proteome</keyword>
<evidence type="ECO:0000313" key="2">
    <source>
        <dbReference type="Proteomes" id="UP000584670"/>
    </source>
</evidence>
<dbReference type="AlphaFoldDB" id="A0A7X1MAI2"/>